<proteinExistence type="predicted"/>
<comment type="caution">
    <text evidence="1">The sequence shown here is derived from an EMBL/GenBank/DDBJ whole genome shotgun (WGS) entry which is preliminary data.</text>
</comment>
<evidence type="ECO:0000313" key="2">
    <source>
        <dbReference type="Proteomes" id="UP001652432"/>
    </source>
</evidence>
<dbReference type="EMBL" id="JAOQKJ010000012">
    <property type="protein sequence ID" value="MCU6745495.1"/>
    <property type="molecule type" value="Genomic_DNA"/>
</dbReference>
<keyword evidence="2" id="KW-1185">Reference proteome</keyword>
<dbReference type="RefSeq" id="WP_262575545.1">
    <property type="nucleotide sequence ID" value="NZ_JAOQKJ010000012.1"/>
</dbReference>
<organism evidence="1 2">
    <name type="scientific">Suilimivivens aceti</name>
    <dbReference type="NCBI Taxonomy" id="2981774"/>
    <lineage>
        <taxon>Bacteria</taxon>
        <taxon>Bacillati</taxon>
        <taxon>Bacillota</taxon>
        <taxon>Clostridia</taxon>
        <taxon>Lachnospirales</taxon>
        <taxon>Lachnospiraceae</taxon>
        <taxon>Suilimivivens</taxon>
    </lineage>
</organism>
<reference evidence="1 2" key="1">
    <citation type="journal article" date="2021" name="ISME Commun">
        <title>Automated analysis of genomic sequences facilitates high-throughput and comprehensive description of bacteria.</title>
        <authorList>
            <person name="Hitch T.C.A."/>
        </authorList>
    </citation>
    <scope>NUCLEOTIDE SEQUENCE [LARGE SCALE GENOMIC DNA]</scope>
    <source>
        <strain evidence="1 2">Sanger_18</strain>
    </source>
</reference>
<gene>
    <name evidence="1" type="ORF">OCV77_13540</name>
</gene>
<accession>A0ABT2T5G2</accession>
<evidence type="ECO:0000313" key="1">
    <source>
        <dbReference type="EMBL" id="MCU6745495.1"/>
    </source>
</evidence>
<protein>
    <submittedName>
        <fullName evidence="1">Uncharacterized protein</fullName>
    </submittedName>
</protein>
<name>A0ABT2T5G2_9FIRM</name>
<dbReference type="Proteomes" id="UP001652432">
    <property type="component" value="Unassembled WGS sequence"/>
</dbReference>
<sequence>MTDNAAMLQKKDLYKTKNQKEEFNMCQALQELMQDERNEGRIEGKIEGKIEDQKIVIRNMINRGYKTEDICAIAECSPAFVKEVETELALT</sequence>